<gene>
    <name evidence="2" type="ORF">L1I42_08880</name>
</gene>
<evidence type="ECO:0000259" key="1">
    <source>
        <dbReference type="Pfam" id="PF17338"/>
    </source>
</evidence>
<dbReference type="Pfam" id="PF17338">
    <property type="entry name" value="GP88"/>
    <property type="match status" value="1"/>
</dbReference>
<feature type="domain" description="Gene product 88" evidence="1">
    <location>
        <begin position="8"/>
        <end position="262"/>
    </location>
</feature>
<evidence type="ECO:0000313" key="2">
    <source>
        <dbReference type="EMBL" id="MCF4098600.1"/>
    </source>
</evidence>
<comment type="caution">
    <text evidence="2">The sequence shown here is derived from an EMBL/GenBank/DDBJ whole genome shotgun (WGS) entry which is preliminary data.</text>
</comment>
<dbReference type="Proteomes" id="UP001201217">
    <property type="component" value="Unassembled WGS sequence"/>
</dbReference>
<dbReference type="RefSeq" id="WP_236114114.1">
    <property type="nucleotide sequence ID" value="NZ_JAKGTI010000001.1"/>
</dbReference>
<keyword evidence="3" id="KW-1185">Reference proteome</keyword>
<reference evidence="2 3" key="1">
    <citation type="submission" date="2022-01" db="EMBL/GenBank/DDBJ databases">
        <title>Maritalea mediterranea sp. nov., isolated from marine plastic residues from the Malva-rosa beach (Valencia, Spain).</title>
        <authorList>
            <person name="Vidal-Verdu A."/>
            <person name="Molina-Menor E."/>
            <person name="Pascual J."/>
            <person name="Pereto J."/>
            <person name="Porcar M."/>
        </authorList>
    </citation>
    <scope>NUCLEOTIDE SEQUENCE [LARGE SCALE GENOMIC DNA]</scope>
    <source>
        <strain evidence="2 3">P4.10X</strain>
    </source>
</reference>
<name>A0ABS9E6U3_9HYPH</name>
<dbReference type="InterPro" id="IPR020290">
    <property type="entry name" value="Gp88"/>
</dbReference>
<dbReference type="EMBL" id="JAKGTI010000001">
    <property type="protein sequence ID" value="MCF4098600.1"/>
    <property type="molecule type" value="Genomic_DNA"/>
</dbReference>
<sequence length="263" mass="29269">MFAGTLIRSGNNAKTVKGDGAFETAIMYLAPATLAGGPTVCPMAEKAGCLKACLNTAGRGRMSNVQKARVAKTQRYHKDRAAFMSELVDNLERFERYCAKKGVKPVVRLNGTSDIQWEVGHPCVRTHKTQHDDPMHYVVNYAHIFEAFPNIQFYDYTKIYKRVYRDLPDNYTLVLSYSEADSKYAMAVEKAHSDTGCNVAVVFRDKKTIEKFEGTALFGEPTKEVPIVNGDETDLRHLDPKGVIVALYAKGDARKDKSGFVIG</sequence>
<evidence type="ECO:0000313" key="3">
    <source>
        <dbReference type="Proteomes" id="UP001201217"/>
    </source>
</evidence>
<protein>
    <recommendedName>
        <fullName evidence="1">Gene product 88 domain-containing protein</fullName>
    </recommendedName>
</protein>
<organism evidence="2 3">
    <name type="scientific">Maritalea mediterranea</name>
    <dbReference type="NCBI Taxonomy" id="2909667"/>
    <lineage>
        <taxon>Bacteria</taxon>
        <taxon>Pseudomonadati</taxon>
        <taxon>Pseudomonadota</taxon>
        <taxon>Alphaproteobacteria</taxon>
        <taxon>Hyphomicrobiales</taxon>
        <taxon>Devosiaceae</taxon>
        <taxon>Maritalea</taxon>
    </lineage>
</organism>
<accession>A0ABS9E6U3</accession>
<proteinExistence type="predicted"/>